<protein>
    <recommendedName>
        <fullName evidence="11">RING-CH-type domain-containing protein</fullName>
    </recommendedName>
</protein>
<evidence type="ECO:0000259" key="11">
    <source>
        <dbReference type="PROSITE" id="PS51292"/>
    </source>
</evidence>
<dbReference type="Pfam" id="PF12906">
    <property type="entry name" value="RINGv"/>
    <property type="match status" value="1"/>
</dbReference>
<dbReference type="SUPFAM" id="SSF57850">
    <property type="entry name" value="RING/U-box"/>
    <property type="match status" value="1"/>
</dbReference>
<dbReference type="GO" id="GO:0016020">
    <property type="term" value="C:membrane"/>
    <property type="evidence" value="ECO:0007669"/>
    <property type="project" value="UniProtKB-SubCell"/>
</dbReference>
<keyword evidence="2" id="KW-0808">Transferase</keyword>
<feature type="compositionally biased region" description="Basic and acidic residues" evidence="10">
    <location>
        <begin position="191"/>
        <end position="200"/>
    </location>
</feature>
<proteinExistence type="predicted"/>
<sequence length="316" mass="35829">MESSGDNEQYRGKEVHEEVALGQEECQLNDMTKKKTCRICLNDEIEEWRTPCLCSGTIRYVCAACLERLVTSPNTRNQCVTCRYEYKKHWVLKNVNDWTLPHLEMDRWDVFEVFLDGYTTYRMIRGFSNVANDRSSQSNGVHSFYFSVIPVGCAMAPPYKGAKKKAKLDNEKKKPKAGKGVQKKSKLQKNKSNDAKKPSGPEENSGDSMEKPKPSKNKQGANKKPTKKNKPEGTMKKPKTSKNKPEGTKKKSKTSKNKPDRTKKKPKNAKNDLKGAQKKSQRNGPLKRSNKSRNKRKGNDKEDEGDTDSEAEVSDS</sequence>
<evidence type="ECO:0000256" key="2">
    <source>
        <dbReference type="ARBA" id="ARBA00022679"/>
    </source>
</evidence>
<gene>
    <name evidence="12" type="ORF">QR680_018384</name>
</gene>
<keyword evidence="6" id="KW-0833">Ubl conjugation pathway</keyword>
<feature type="compositionally biased region" description="Basic residues" evidence="10">
    <location>
        <begin position="288"/>
        <end position="298"/>
    </location>
</feature>
<accession>A0AA39LQ91</accession>
<evidence type="ECO:0000256" key="9">
    <source>
        <dbReference type="ARBA" id="ARBA00023136"/>
    </source>
</evidence>
<feature type="compositionally biased region" description="Basic residues" evidence="10">
    <location>
        <begin position="250"/>
        <end position="268"/>
    </location>
</feature>
<dbReference type="PROSITE" id="PS51292">
    <property type="entry name" value="ZF_RING_CH"/>
    <property type="match status" value="1"/>
</dbReference>
<comment type="caution">
    <text evidence="12">The sequence shown here is derived from an EMBL/GenBank/DDBJ whole genome shotgun (WGS) entry which is preliminary data.</text>
</comment>
<feature type="domain" description="RING-CH-type" evidence="11">
    <location>
        <begin position="29"/>
        <end position="89"/>
    </location>
</feature>
<dbReference type="GO" id="GO:0016740">
    <property type="term" value="F:transferase activity"/>
    <property type="evidence" value="ECO:0007669"/>
    <property type="project" value="UniProtKB-KW"/>
</dbReference>
<dbReference type="Proteomes" id="UP001175271">
    <property type="component" value="Unassembled WGS sequence"/>
</dbReference>
<dbReference type="GO" id="GO:0008270">
    <property type="term" value="F:zinc ion binding"/>
    <property type="evidence" value="ECO:0007669"/>
    <property type="project" value="UniProtKB-KW"/>
</dbReference>
<dbReference type="PANTHER" id="PTHR46065:SF3">
    <property type="entry name" value="FI20425P1"/>
    <property type="match status" value="1"/>
</dbReference>
<dbReference type="Gene3D" id="3.30.40.10">
    <property type="entry name" value="Zinc/RING finger domain, C3HC4 (zinc finger)"/>
    <property type="match status" value="1"/>
</dbReference>
<dbReference type="AlphaFoldDB" id="A0AA39LQ91"/>
<feature type="region of interest" description="Disordered" evidence="10">
    <location>
        <begin position="164"/>
        <end position="316"/>
    </location>
</feature>
<evidence type="ECO:0000256" key="3">
    <source>
        <dbReference type="ARBA" id="ARBA00022692"/>
    </source>
</evidence>
<evidence type="ECO:0000256" key="8">
    <source>
        <dbReference type="ARBA" id="ARBA00022989"/>
    </source>
</evidence>
<organism evidence="12 13">
    <name type="scientific">Steinernema hermaphroditum</name>
    <dbReference type="NCBI Taxonomy" id="289476"/>
    <lineage>
        <taxon>Eukaryota</taxon>
        <taxon>Metazoa</taxon>
        <taxon>Ecdysozoa</taxon>
        <taxon>Nematoda</taxon>
        <taxon>Chromadorea</taxon>
        <taxon>Rhabditida</taxon>
        <taxon>Tylenchina</taxon>
        <taxon>Panagrolaimomorpha</taxon>
        <taxon>Strongyloidoidea</taxon>
        <taxon>Steinernematidae</taxon>
        <taxon>Steinernema</taxon>
    </lineage>
</organism>
<evidence type="ECO:0000256" key="4">
    <source>
        <dbReference type="ARBA" id="ARBA00022723"/>
    </source>
</evidence>
<dbReference type="SMART" id="SM00744">
    <property type="entry name" value="RINGv"/>
    <property type="match status" value="1"/>
</dbReference>
<feature type="compositionally biased region" description="Acidic residues" evidence="10">
    <location>
        <begin position="301"/>
        <end position="316"/>
    </location>
</feature>
<evidence type="ECO:0000256" key="5">
    <source>
        <dbReference type="ARBA" id="ARBA00022771"/>
    </source>
</evidence>
<dbReference type="InterPro" id="IPR011016">
    <property type="entry name" value="Znf_RING-CH"/>
</dbReference>
<comment type="subcellular location">
    <subcellularLocation>
        <location evidence="1">Membrane</location>
        <topology evidence="1">Multi-pass membrane protein</topology>
    </subcellularLocation>
</comment>
<dbReference type="InterPro" id="IPR013083">
    <property type="entry name" value="Znf_RING/FYVE/PHD"/>
</dbReference>
<keyword evidence="4" id="KW-0479">Metal-binding</keyword>
<evidence type="ECO:0000313" key="12">
    <source>
        <dbReference type="EMBL" id="KAK0406126.1"/>
    </source>
</evidence>
<keyword evidence="5" id="KW-0863">Zinc-finger</keyword>
<name>A0AA39LQ91_9BILA</name>
<evidence type="ECO:0000256" key="10">
    <source>
        <dbReference type="SAM" id="MobiDB-lite"/>
    </source>
</evidence>
<keyword evidence="8" id="KW-1133">Transmembrane helix</keyword>
<dbReference type="PANTHER" id="PTHR46065">
    <property type="entry name" value="E3 UBIQUITIN-PROTEIN LIGASE MARCH 2/3 FAMILY MEMBER"/>
    <property type="match status" value="1"/>
</dbReference>
<dbReference type="EMBL" id="JAUCMV010000004">
    <property type="protein sequence ID" value="KAK0406126.1"/>
    <property type="molecule type" value="Genomic_DNA"/>
</dbReference>
<evidence type="ECO:0000256" key="1">
    <source>
        <dbReference type="ARBA" id="ARBA00004141"/>
    </source>
</evidence>
<evidence type="ECO:0000313" key="13">
    <source>
        <dbReference type="Proteomes" id="UP001175271"/>
    </source>
</evidence>
<keyword evidence="3" id="KW-0812">Transmembrane</keyword>
<keyword evidence="7" id="KW-0862">Zinc</keyword>
<feature type="compositionally biased region" description="Basic residues" evidence="10">
    <location>
        <begin position="173"/>
        <end position="189"/>
    </location>
</feature>
<reference evidence="12" key="1">
    <citation type="submission" date="2023-06" db="EMBL/GenBank/DDBJ databases">
        <title>Genomic analysis of the entomopathogenic nematode Steinernema hermaphroditum.</title>
        <authorList>
            <person name="Schwarz E.M."/>
            <person name="Heppert J.K."/>
            <person name="Baniya A."/>
            <person name="Schwartz H.T."/>
            <person name="Tan C.-H."/>
            <person name="Antoshechkin I."/>
            <person name="Sternberg P.W."/>
            <person name="Goodrich-Blair H."/>
            <person name="Dillman A.R."/>
        </authorList>
    </citation>
    <scope>NUCLEOTIDE SEQUENCE</scope>
    <source>
        <strain evidence="12">PS9179</strain>
        <tissue evidence="12">Whole animal</tissue>
    </source>
</reference>
<keyword evidence="9" id="KW-0472">Membrane</keyword>
<evidence type="ECO:0000256" key="6">
    <source>
        <dbReference type="ARBA" id="ARBA00022786"/>
    </source>
</evidence>
<evidence type="ECO:0000256" key="7">
    <source>
        <dbReference type="ARBA" id="ARBA00022833"/>
    </source>
</evidence>
<keyword evidence="13" id="KW-1185">Reference proteome</keyword>